<feature type="signal peptide" evidence="2">
    <location>
        <begin position="1"/>
        <end position="21"/>
    </location>
</feature>
<dbReference type="RefSeq" id="WP_132314224.1">
    <property type="nucleotide sequence ID" value="NZ_SMAR01000059.1"/>
</dbReference>
<dbReference type="AlphaFoldDB" id="A0A4R3NCS7"/>
<name>A0A4R3NCS7_9HYPH</name>
<dbReference type="OrthoDB" id="485556at2"/>
<feature type="compositionally biased region" description="Basic residues" evidence="1">
    <location>
        <begin position="176"/>
        <end position="193"/>
    </location>
</feature>
<feature type="chain" id="PRO_5020927149" description="SnoaL-like protein" evidence="2">
    <location>
        <begin position="22"/>
        <end position="193"/>
    </location>
</feature>
<proteinExistence type="predicted"/>
<sequence>MNRRRFLLVSAFAELATPLLAAEDDPRRIVEACYEAIDAKDYRTAYLLWNREGQASGRSFTAFRNGFAETARSRVITGDPTNGYVGMSQRWIDVPVEVCVVLKNGRHQHSCGFCRLHRYAPGGDAPKEAEEWHVYSAHIAPCAERTFPFPHDRQYSIRGRASAYRHWTREGLPHGGHGKIRQTLARGRRRRGW</sequence>
<dbReference type="Proteomes" id="UP000295097">
    <property type="component" value="Unassembled WGS sequence"/>
</dbReference>
<accession>A0A4R3NCS7</accession>
<evidence type="ECO:0000313" key="4">
    <source>
        <dbReference type="Proteomes" id="UP000295097"/>
    </source>
</evidence>
<evidence type="ECO:0000256" key="1">
    <source>
        <dbReference type="SAM" id="MobiDB-lite"/>
    </source>
</evidence>
<feature type="region of interest" description="Disordered" evidence="1">
    <location>
        <begin position="170"/>
        <end position="193"/>
    </location>
</feature>
<evidence type="ECO:0000256" key="2">
    <source>
        <dbReference type="SAM" id="SignalP"/>
    </source>
</evidence>
<comment type="caution">
    <text evidence="3">The sequence shown here is derived from an EMBL/GenBank/DDBJ whole genome shotgun (WGS) entry which is preliminary data.</text>
</comment>
<gene>
    <name evidence="3" type="ORF">EDC90_10598</name>
</gene>
<evidence type="ECO:0000313" key="3">
    <source>
        <dbReference type="EMBL" id="TCT28535.1"/>
    </source>
</evidence>
<dbReference type="EMBL" id="SMAR01000059">
    <property type="protein sequence ID" value="TCT28535.1"/>
    <property type="molecule type" value="Genomic_DNA"/>
</dbReference>
<evidence type="ECO:0008006" key="5">
    <source>
        <dbReference type="Google" id="ProtNLM"/>
    </source>
</evidence>
<keyword evidence="4" id="KW-1185">Reference proteome</keyword>
<keyword evidence="2" id="KW-0732">Signal</keyword>
<organism evidence="3 4">
    <name type="scientific">Martelella mediterranea</name>
    <dbReference type="NCBI Taxonomy" id="293089"/>
    <lineage>
        <taxon>Bacteria</taxon>
        <taxon>Pseudomonadati</taxon>
        <taxon>Pseudomonadota</taxon>
        <taxon>Alphaproteobacteria</taxon>
        <taxon>Hyphomicrobiales</taxon>
        <taxon>Aurantimonadaceae</taxon>
        <taxon>Martelella</taxon>
    </lineage>
</organism>
<reference evidence="3 4" key="1">
    <citation type="submission" date="2019-03" db="EMBL/GenBank/DDBJ databases">
        <title>Freshwater and sediment microbial communities from various areas in North America, analyzing microbe dynamics in response to fracking.</title>
        <authorList>
            <person name="Lamendella R."/>
        </authorList>
    </citation>
    <scope>NUCLEOTIDE SEQUENCE [LARGE SCALE GENOMIC DNA]</scope>
    <source>
        <strain evidence="3 4">175.2</strain>
    </source>
</reference>
<protein>
    <recommendedName>
        <fullName evidence="5">SnoaL-like protein</fullName>
    </recommendedName>
</protein>